<dbReference type="PANTHER" id="PTHR42708:SF1">
    <property type="entry name" value="GLIDING MOTILITY PROTEIN MGLA"/>
    <property type="match status" value="1"/>
</dbReference>
<reference evidence="5 6" key="1">
    <citation type="submission" date="2018-07" db="EMBL/GenBank/DDBJ databases">
        <title>Genome sequencing of Moraxellaceae gen. HYN0046.</title>
        <authorList>
            <person name="Kim M."/>
            <person name="Yi H."/>
        </authorList>
    </citation>
    <scope>NUCLEOTIDE SEQUENCE [LARGE SCALE GENOMIC DNA]</scope>
    <source>
        <strain evidence="5 6">HYN0046</strain>
    </source>
</reference>
<dbReference type="SUPFAM" id="SSF52540">
    <property type="entry name" value="P-loop containing nucleoside triphosphate hydrolases"/>
    <property type="match status" value="1"/>
</dbReference>
<evidence type="ECO:0000256" key="4">
    <source>
        <dbReference type="ARBA" id="ARBA00023134"/>
    </source>
</evidence>
<keyword evidence="4" id="KW-0342">GTP-binding</keyword>
<name>A0A345PAI7_9GAMM</name>
<accession>A0A345PAI7</accession>
<dbReference type="InterPro" id="IPR004130">
    <property type="entry name" value="Gpn"/>
</dbReference>
<sequence>MQRYKIVFCGGMGSGKSQAISSLSEIPVFATEALNTDEEAHSKLHTTVGIDYGEITIDDAVKIGLYGTPGQSRFQFMWPTIAQGALGIVILIDHSAENPLADLDLYLESFVGKSERIIVIGVTHVDVSSNHSFDIYRRWLIDNKKRYPIFSVDARQKDDVLLLVETIIASLEVQVEV</sequence>
<comment type="similarity">
    <text evidence="1">Belongs to the GPN-loop GTPase family.</text>
</comment>
<protein>
    <submittedName>
        <fullName evidence="5">GTP-binding protein</fullName>
    </submittedName>
</protein>
<dbReference type="GO" id="GO:0005525">
    <property type="term" value="F:GTP binding"/>
    <property type="evidence" value="ECO:0007669"/>
    <property type="project" value="UniProtKB-KW"/>
</dbReference>
<keyword evidence="6" id="KW-1185">Reference proteome</keyword>
<evidence type="ECO:0000313" key="6">
    <source>
        <dbReference type="Proteomes" id="UP000253940"/>
    </source>
</evidence>
<dbReference type="Proteomes" id="UP000253940">
    <property type="component" value="Chromosome"/>
</dbReference>
<evidence type="ECO:0000256" key="1">
    <source>
        <dbReference type="ARBA" id="ARBA00005290"/>
    </source>
</evidence>
<gene>
    <name evidence="5" type="ORF">HYN46_16510</name>
</gene>
<dbReference type="EMBL" id="CP031222">
    <property type="protein sequence ID" value="AXI04296.1"/>
    <property type="molecule type" value="Genomic_DNA"/>
</dbReference>
<dbReference type="PANTHER" id="PTHR42708">
    <property type="entry name" value="ATP/GTP-BINDING PROTEIN-RELATED"/>
    <property type="match status" value="1"/>
</dbReference>
<dbReference type="Pfam" id="PF03029">
    <property type="entry name" value="ATP_bind_1"/>
    <property type="match status" value="1"/>
</dbReference>
<evidence type="ECO:0000256" key="3">
    <source>
        <dbReference type="ARBA" id="ARBA00022801"/>
    </source>
</evidence>
<dbReference type="GO" id="GO:0016787">
    <property type="term" value="F:hydrolase activity"/>
    <property type="evidence" value="ECO:0007669"/>
    <property type="project" value="UniProtKB-KW"/>
</dbReference>
<proteinExistence type="inferred from homology"/>
<organism evidence="5 6">
    <name type="scientific">Aquirhabdus parva</name>
    <dbReference type="NCBI Taxonomy" id="2283318"/>
    <lineage>
        <taxon>Bacteria</taxon>
        <taxon>Pseudomonadati</taxon>
        <taxon>Pseudomonadota</taxon>
        <taxon>Gammaproteobacteria</taxon>
        <taxon>Moraxellales</taxon>
        <taxon>Moraxellaceae</taxon>
        <taxon>Aquirhabdus</taxon>
    </lineage>
</organism>
<evidence type="ECO:0000313" key="5">
    <source>
        <dbReference type="EMBL" id="AXI04296.1"/>
    </source>
</evidence>
<keyword evidence="3" id="KW-0378">Hydrolase</keyword>
<evidence type="ECO:0000256" key="2">
    <source>
        <dbReference type="ARBA" id="ARBA00022741"/>
    </source>
</evidence>
<dbReference type="InterPro" id="IPR027417">
    <property type="entry name" value="P-loop_NTPase"/>
</dbReference>
<dbReference type="KEGG" id="mbah:HYN46_16510"/>
<dbReference type="Gene3D" id="3.40.50.300">
    <property type="entry name" value="P-loop containing nucleotide triphosphate hydrolases"/>
    <property type="match status" value="1"/>
</dbReference>
<dbReference type="OrthoDB" id="4319884at2"/>
<dbReference type="AlphaFoldDB" id="A0A345PAI7"/>
<keyword evidence="2" id="KW-0547">Nucleotide-binding</keyword>
<dbReference type="InterPro" id="IPR052705">
    <property type="entry name" value="Gliding_Motility_GTPase"/>
</dbReference>
<dbReference type="RefSeq" id="WP_114900404.1">
    <property type="nucleotide sequence ID" value="NZ_CP031222.1"/>
</dbReference>